<dbReference type="InterPro" id="IPR001199">
    <property type="entry name" value="Cyt_B5-like_heme/steroid-bd"/>
</dbReference>
<dbReference type="KEGG" id="acan:ACA1_063710"/>
<dbReference type="RefSeq" id="XP_004339620.1">
    <property type="nucleotide sequence ID" value="XM_004339572.1"/>
</dbReference>
<accession>L8GXF5</accession>
<gene>
    <name evidence="4" type="ORF">ACA1_063710</name>
</gene>
<dbReference type="FunFam" id="3.10.120.10:FF:000003">
    <property type="entry name" value="membrane-associated progesterone receptor component 1"/>
    <property type="match status" value="1"/>
</dbReference>
<dbReference type="Proteomes" id="UP000011083">
    <property type="component" value="Unassembled WGS sequence"/>
</dbReference>
<dbReference type="STRING" id="1257118.L8GXF5"/>
<dbReference type="GeneID" id="14917811"/>
<dbReference type="InterPro" id="IPR050577">
    <property type="entry name" value="MAPR/NEUFC/NENF-like"/>
</dbReference>
<evidence type="ECO:0000256" key="1">
    <source>
        <dbReference type="ARBA" id="ARBA00038357"/>
    </source>
</evidence>
<keyword evidence="5" id="KW-1185">Reference proteome</keyword>
<dbReference type="GO" id="GO:0016020">
    <property type="term" value="C:membrane"/>
    <property type="evidence" value="ECO:0007669"/>
    <property type="project" value="TreeGrafter"/>
</dbReference>
<dbReference type="OMA" id="PGGSYCM"/>
<organism evidence="4 5">
    <name type="scientific">Acanthamoeba castellanii (strain ATCC 30010 / Neff)</name>
    <dbReference type="NCBI Taxonomy" id="1257118"/>
    <lineage>
        <taxon>Eukaryota</taxon>
        <taxon>Amoebozoa</taxon>
        <taxon>Discosea</taxon>
        <taxon>Longamoebia</taxon>
        <taxon>Centramoebida</taxon>
        <taxon>Acanthamoebidae</taxon>
        <taxon>Acanthamoeba</taxon>
    </lineage>
</organism>
<dbReference type="OrthoDB" id="547796at2759"/>
<dbReference type="SMART" id="SM01117">
    <property type="entry name" value="Cyt-b5"/>
    <property type="match status" value="1"/>
</dbReference>
<dbReference type="VEuPathDB" id="AmoebaDB:ACA1_063710"/>
<dbReference type="Pfam" id="PF00173">
    <property type="entry name" value="Cyt-b5"/>
    <property type="match status" value="1"/>
</dbReference>
<dbReference type="SUPFAM" id="SSF55856">
    <property type="entry name" value="Cytochrome b5-like heme/steroid binding domain"/>
    <property type="match status" value="1"/>
</dbReference>
<feature type="domain" description="Cytochrome b5 heme-binding" evidence="3">
    <location>
        <begin position="42"/>
        <end position="140"/>
    </location>
</feature>
<comment type="similarity">
    <text evidence="1">Belongs to the cytochrome b5 family. MAPR subfamily.</text>
</comment>
<evidence type="ECO:0000259" key="3">
    <source>
        <dbReference type="SMART" id="SM01117"/>
    </source>
</evidence>
<dbReference type="AlphaFoldDB" id="L8GXF5"/>
<keyword evidence="2" id="KW-0732">Signal</keyword>
<dbReference type="Gene3D" id="3.10.120.10">
    <property type="entry name" value="Cytochrome b5-like heme/steroid binding domain"/>
    <property type="match status" value="1"/>
</dbReference>
<evidence type="ECO:0000313" key="4">
    <source>
        <dbReference type="EMBL" id="ELR17607.1"/>
    </source>
</evidence>
<dbReference type="PANTHER" id="PTHR10281:SF76">
    <property type="entry name" value="CALCUTTA CUP-RELATED"/>
    <property type="match status" value="1"/>
</dbReference>
<feature type="signal peptide" evidence="2">
    <location>
        <begin position="1"/>
        <end position="22"/>
    </location>
</feature>
<evidence type="ECO:0000313" key="5">
    <source>
        <dbReference type="Proteomes" id="UP000011083"/>
    </source>
</evidence>
<dbReference type="InterPro" id="IPR036400">
    <property type="entry name" value="Cyt_B5-like_heme/steroid_sf"/>
</dbReference>
<evidence type="ECO:0000256" key="2">
    <source>
        <dbReference type="SAM" id="SignalP"/>
    </source>
</evidence>
<name>L8GXF5_ACACF</name>
<reference evidence="4 5" key="1">
    <citation type="journal article" date="2013" name="Genome Biol.">
        <title>Genome of Acanthamoeba castellanii highlights extensive lateral gene transfer and early evolution of tyrosine kinase signaling.</title>
        <authorList>
            <person name="Clarke M."/>
            <person name="Lohan A.J."/>
            <person name="Liu B."/>
            <person name="Lagkouvardos I."/>
            <person name="Roy S."/>
            <person name="Zafar N."/>
            <person name="Bertelli C."/>
            <person name="Schilde C."/>
            <person name="Kianianmomeni A."/>
            <person name="Burglin T.R."/>
            <person name="Frech C."/>
            <person name="Turcotte B."/>
            <person name="Kopec K.O."/>
            <person name="Synnott J.M."/>
            <person name="Choo C."/>
            <person name="Paponov I."/>
            <person name="Finkler A."/>
            <person name="Soon Heng Tan C."/>
            <person name="Hutchins A.P."/>
            <person name="Weinmeier T."/>
            <person name="Rattei T."/>
            <person name="Chu J.S."/>
            <person name="Gimenez G."/>
            <person name="Irimia M."/>
            <person name="Rigden D.J."/>
            <person name="Fitzpatrick D.A."/>
            <person name="Lorenzo-Morales J."/>
            <person name="Bateman A."/>
            <person name="Chiu C.H."/>
            <person name="Tang P."/>
            <person name="Hegemann P."/>
            <person name="Fromm H."/>
            <person name="Raoult D."/>
            <person name="Greub G."/>
            <person name="Miranda-Saavedra D."/>
            <person name="Chen N."/>
            <person name="Nash P."/>
            <person name="Ginger M.L."/>
            <person name="Horn M."/>
            <person name="Schaap P."/>
            <person name="Caler L."/>
            <person name="Loftus B."/>
        </authorList>
    </citation>
    <scope>NUCLEOTIDE SEQUENCE [LARGE SCALE GENOMIC DNA]</scope>
    <source>
        <strain evidence="4 5">Neff</strain>
    </source>
</reference>
<protein>
    <submittedName>
        <fullName evidence="4">Cytochrome b-like heme/steroid binding domain containing protein</fullName>
    </submittedName>
</protein>
<dbReference type="GO" id="GO:0012505">
    <property type="term" value="C:endomembrane system"/>
    <property type="evidence" value="ECO:0007669"/>
    <property type="project" value="TreeGrafter"/>
</dbReference>
<proteinExistence type="inferred from homology"/>
<dbReference type="PANTHER" id="PTHR10281">
    <property type="entry name" value="MEMBRANE-ASSOCIATED PROGESTERONE RECEPTOR COMPONENT-RELATED"/>
    <property type="match status" value="1"/>
</dbReference>
<feature type="chain" id="PRO_5003990705" evidence="2">
    <location>
        <begin position="23"/>
        <end position="152"/>
    </location>
</feature>
<sequence>MGILLGVIGWLLKELLFPGAVAQPPVASIASRKRTPVEPRDFSPDELRKMNGTNGNPVYVAVLGVVYDVSSRASFYGPGGPYHIFAGRDAARALALGSLEEKDVEAPYPKLDDLQPSEREALNDWIGSYQAKYEVVGRIIPSANSIASSPSD</sequence>
<dbReference type="EMBL" id="KB007974">
    <property type="protein sequence ID" value="ELR17607.1"/>
    <property type="molecule type" value="Genomic_DNA"/>
</dbReference>